<dbReference type="NCBIfam" id="TIGR00624">
    <property type="entry name" value="tag"/>
    <property type="match status" value="1"/>
</dbReference>
<keyword evidence="1" id="KW-0326">Glycosidase</keyword>
<dbReference type="EMBL" id="JAASQI010000001">
    <property type="protein sequence ID" value="NIJ56681.1"/>
    <property type="molecule type" value="Genomic_DNA"/>
</dbReference>
<dbReference type="Proteomes" id="UP001429580">
    <property type="component" value="Unassembled WGS sequence"/>
</dbReference>
<dbReference type="RefSeq" id="WP_166948350.1">
    <property type="nucleotide sequence ID" value="NZ_JAASQI010000001.1"/>
</dbReference>
<proteinExistence type="predicted"/>
<dbReference type="GO" id="GO:0008725">
    <property type="term" value="F:DNA-3-methyladenine glycosylase activity"/>
    <property type="evidence" value="ECO:0007669"/>
    <property type="project" value="UniProtKB-EC"/>
</dbReference>
<keyword evidence="2" id="KW-1185">Reference proteome</keyword>
<dbReference type="SUPFAM" id="SSF48150">
    <property type="entry name" value="DNA-glycosylase"/>
    <property type="match status" value="1"/>
</dbReference>
<sequence>MTDLPASDFVKLHPDGRSRCLWPGEDPLYVAYHDEEWGVPEYDDRALFEKLILDGFQAGLSWITILRKRDNFRAAFADFDPGTIARFDAAKVEALMQDAGIVRNRAKINGTVESARVWLAIQERGSFSDFLWDFVDGRPRINHFRNRADVPAETEQSQKMAKALKQAGFKFCGPTITYAFMQAVGMVNDHMVDCCRHAECAALALPPRC</sequence>
<organism evidence="1 2">
    <name type="scientific">Pseudochelatococcus lubricantis</name>
    <dbReference type="NCBI Taxonomy" id="1538102"/>
    <lineage>
        <taxon>Bacteria</taxon>
        <taxon>Pseudomonadati</taxon>
        <taxon>Pseudomonadota</taxon>
        <taxon>Alphaproteobacteria</taxon>
        <taxon>Hyphomicrobiales</taxon>
        <taxon>Chelatococcaceae</taxon>
        <taxon>Pseudochelatococcus</taxon>
    </lineage>
</organism>
<comment type="caution">
    <text evidence="1">The sequence shown here is derived from an EMBL/GenBank/DDBJ whole genome shotgun (WGS) entry which is preliminary data.</text>
</comment>
<dbReference type="EC" id="3.2.2.20" evidence="1"/>
<evidence type="ECO:0000313" key="2">
    <source>
        <dbReference type="Proteomes" id="UP001429580"/>
    </source>
</evidence>
<evidence type="ECO:0000313" key="1">
    <source>
        <dbReference type="EMBL" id="NIJ56681.1"/>
    </source>
</evidence>
<protein>
    <submittedName>
        <fullName evidence="1">DNA-3-methyladenine glycosylase I</fullName>
        <ecNumber evidence="1">3.2.2.20</ecNumber>
    </submittedName>
</protein>
<keyword evidence="1" id="KW-0378">Hydrolase</keyword>
<dbReference type="InterPro" id="IPR011257">
    <property type="entry name" value="DNA_glycosylase"/>
</dbReference>
<dbReference type="PANTHER" id="PTHR30037">
    <property type="entry name" value="DNA-3-METHYLADENINE GLYCOSYLASE 1"/>
    <property type="match status" value="1"/>
</dbReference>
<dbReference type="Gene3D" id="1.10.340.30">
    <property type="entry name" value="Hypothetical protein, domain 2"/>
    <property type="match status" value="1"/>
</dbReference>
<dbReference type="InterPro" id="IPR005019">
    <property type="entry name" value="Adenine_glyco"/>
</dbReference>
<dbReference type="Pfam" id="PF03352">
    <property type="entry name" value="Adenine_glyco"/>
    <property type="match status" value="1"/>
</dbReference>
<accession>A0ABX0UUN0</accession>
<reference evidence="1 2" key="1">
    <citation type="submission" date="2020-03" db="EMBL/GenBank/DDBJ databases">
        <title>Genomic Encyclopedia of Type Strains, Phase IV (KMG-IV): sequencing the most valuable type-strain genomes for metagenomic binning, comparative biology and taxonomic classification.</title>
        <authorList>
            <person name="Goeker M."/>
        </authorList>
    </citation>
    <scope>NUCLEOTIDE SEQUENCE [LARGE SCALE GENOMIC DNA]</scope>
    <source>
        <strain evidence="1 2">DSM 103870</strain>
    </source>
</reference>
<dbReference type="InterPro" id="IPR004597">
    <property type="entry name" value="Tag"/>
</dbReference>
<name>A0ABX0UUN0_9HYPH</name>
<dbReference type="InterPro" id="IPR052891">
    <property type="entry name" value="DNA-3mA_glycosylase"/>
</dbReference>
<dbReference type="PANTHER" id="PTHR30037:SF4">
    <property type="entry name" value="DNA-3-METHYLADENINE GLYCOSYLASE I"/>
    <property type="match status" value="1"/>
</dbReference>
<gene>
    <name evidence="1" type="ORF">FHS82_000494</name>
</gene>